<dbReference type="Gene3D" id="3.40.630.30">
    <property type="match status" value="1"/>
</dbReference>
<keyword evidence="5" id="KW-1185">Reference proteome</keyword>
<gene>
    <name evidence="4" type="ORF">ACFOET_20515</name>
</gene>
<evidence type="ECO:0000259" key="3">
    <source>
        <dbReference type="PROSITE" id="PS51186"/>
    </source>
</evidence>
<dbReference type="SUPFAM" id="SSF55729">
    <property type="entry name" value="Acyl-CoA N-acyltransferases (Nat)"/>
    <property type="match status" value="1"/>
</dbReference>
<keyword evidence="2" id="KW-0012">Acyltransferase</keyword>
<organism evidence="4 5">
    <name type="scientific">Parapedobacter deserti</name>
    <dbReference type="NCBI Taxonomy" id="1912957"/>
    <lineage>
        <taxon>Bacteria</taxon>
        <taxon>Pseudomonadati</taxon>
        <taxon>Bacteroidota</taxon>
        <taxon>Sphingobacteriia</taxon>
        <taxon>Sphingobacteriales</taxon>
        <taxon>Sphingobacteriaceae</taxon>
        <taxon>Parapedobacter</taxon>
    </lineage>
</organism>
<protein>
    <submittedName>
        <fullName evidence="4">GNAT family N-acetyltransferase</fullName>
    </submittedName>
</protein>
<dbReference type="PANTHER" id="PTHR43420:SF47">
    <property type="entry name" value="N-ACETYLTRANSFERASE DOMAIN-CONTAINING PROTEIN"/>
    <property type="match status" value="1"/>
</dbReference>
<sequence>MNDITICIATLDEVFVINRLAHEIWWPAYAKLLPHDQIDFMLKAIYSFDALRNQMAAGQRFCLAKRNGDAIGFVGFQPKPSVRSIMRIEKLYVLPSEQKKGIGKLLIDYVAQIALTADLHCLELNVYQYNPAKAFYEREGFKVVEAVEIPYHGYVLNDYVMQKQLP</sequence>
<dbReference type="PROSITE" id="PS51186">
    <property type="entry name" value="GNAT"/>
    <property type="match status" value="1"/>
</dbReference>
<dbReference type="PANTHER" id="PTHR43420">
    <property type="entry name" value="ACETYLTRANSFERASE"/>
    <property type="match status" value="1"/>
</dbReference>
<dbReference type="Proteomes" id="UP001595526">
    <property type="component" value="Unassembled WGS sequence"/>
</dbReference>
<dbReference type="RefSeq" id="WP_379026197.1">
    <property type="nucleotide sequence ID" value="NZ_JBHRTA010000062.1"/>
</dbReference>
<reference evidence="5" key="1">
    <citation type="journal article" date="2019" name="Int. J. Syst. Evol. Microbiol.">
        <title>The Global Catalogue of Microorganisms (GCM) 10K type strain sequencing project: providing services to taxonomists for standard genome sequencing and annotation.</title>
        <authorList>
            <consortium name="The Broad Institute Genomics Platform"/>
            <consortium name="The Broad Institute Genome Sequencing Center for Infectious Disease"/>
            <person name="Wu L."/>
            <person name="Ma J."/>
        </authorList>
    </citation>
    <scope>NUCLEOTIDE SEQUENCE [LARGE SCALE GENOMIC DNA]</scope>
    <source>
        <strain evidence="5">KCTC 52416</strain>
    </source>
</reference>
<feature type="domain" description="N-acetyltransferase" evidence="3">
    <location>
        <begin position="4"/>
        <end position="166"/>
    </location>
</feature>
<evidence type="ECO:0000256" key="1">
    <source>
        <dbReference type="ARBA" id="ARBA00022679"/>
    </source>
</evidence>
<comment type="caution">
    <text evidence="4">The sequence shown here is derived from an EMBL/GenBank/DDBJ whole genome shotgun (WGS) entry which is preliminary data.</text>
</comment>
<dbReference type="InterPro" id="IPR050680">
    <property type="entry name" value="YpeA/RimI_acetyltransf"/>
</dbReference>
<proteinExistence type="predicted"/>
<dbReference type="CDD" id="cd04301">
    <property type="entry name" value="NAT_SF"/>
    <property type="match status" value="1"/>
</dbReference>
<dbReference type="Pfam" id="PF00583">
    <property type="entry name" value="Acetyltransf_1"/>
    <property type="match status" value="1"/>
</dbReference>
<accession>A0ABV7JV62</accession>
<evidence type="ECO:0000313" key="5">
    <source>
        <dbReference type="Proteomes" id="UP001595526"/>
    </source>
</evidence>
<dbReference type="EMBL" id="JBHRTA010000062">
    <property type="protein sequence ID" value="MFC3200016.1"/>
    <property type="molecule type" value="Genomic_DNA"/>
</dbReference>
<evidence type="ECO:0000256" key="2">
    <source>
        <dbReference type="ARBA" id="ARBA00023315"/>
    </source>
</evidence>
<name>A0ABV7JV62_9SPHI</name>
<evidence type="ECO:0000313" key="4">
    <source>
        <dbReference type="EMBL" id="MFC3200016.1"/>
    </source>
</evidence>
<dbReference type="InterPro" id="IPR016181">
    <property type="entry name" value="Acyl_CoA_acyltransferase"/>
</dbReference>
<dbReference type="InterPro" id="IPR000182">
    <property type="entry name" value="GNAT_dom"/>
</dbReference>
<keyword evidence="1" id="KW-0808">Transferase</keyword>